<dbReference type="InterPro" id="IPR052707">
    <property type="entry name" value="OsmC_Ohr_Peroxiredoxin"/>
</dbReference>
<dbReference type="SUPFAM" id="SSF82784">
    <property type="entry name" value="OsmC-like"/>
    <property type="match status" value="1"/>
</dbReference>
<dbReference type="InterPro" id="IPR036102">
    <property type="entry name" value="OsmC/Ohrsf"/>
</dbReference>
<proteinExistence type="predicted"/>
<dbReference type="InterPro" id="IPR015946">
    <property type="entry name" value="KH_dom-like_a/b"/>
</dbReference>
<dbReference type="NCBIfam" id="TIGR03562">
    <property type="entry name" value="osmo_induc_OsmC"/>
    <property type="match status" value="1"/>
</dbReference>
<dbReference type="Proteomes" id="UP001214553">
    <property type="component" value="Chromosome"/>
</dbReference>
<organism evidence="1 2">
    <name type="scientific">Microbacterium horticulturae</name>
    <dbReference type="NCBI Taxonomy" id="3028316"/>
    <lineage>
        <taxon>Bacteria</taxon>
        <taxon>Bacillati</taxon>
        <taxon>Actinomycetota</taxon>
        <taxon>Actinomycetes</taxon>
        <taxon>Micrococcales</taxon>
        <taxon>Microbacteriaceae</taxon>
        <taxon>Microbacterium</taxon>
    </lineage>
</organism>
<dbReference type="Pfam" id="PF02566">
    <property type="entry name" value="OsmC"/>
    <property type="match status" value="1"/>
</dbReference>
<keyword evidence="2" id="KW-1185">Reference proteome</keyword>
<dbReference type="PANTHER" id="PTHR42830">
    <property type="entry name" value="OSMOTICALLY INDUCIBLE FAMILY PROTEIN"/>
    <property type="match status" value="1"/>
</dbReference>
<dbReference type="InterPro" id="IPR003718">
    <property type="entry name" value="OsmC/Ohr_fam"/>
</dbReference>
<protein>
    <submittedName>
        <fullName evidence="1">OsmC family peroxiredoxin</fullName>
    </submittedName>
</protein>
<reference evidence="1 2" key="1">
    <citation type="submission" date="2023-03" db="EMBL/GenBank/DDBJ databases">
        <title>Genome sequence of Microbacterium sp. KACC 23027.</title>
        <authorList>
            <person name="Kim S."/>
            <person name="Heo J."/>
            <person name="Kwon S.-W."/>
        </authorList>
    </citation>
    <scope>NUCLEOTIDE SEQUENCE [LARGE SCALE GENOMIC DNA]</scope>
    <source>
        <strain evidence="1 2">KACC 23027</strain>
    </source>
</reference>
<dbReference type="PANTHER" id="PTHR42830:SF1">
    <property type="entry name" value="OSMOTICALLY INDUCIBLE FAMILY PROTEIN"/>
    <property type="match status" value="1"/>
</dbReference>
<dbReference type="RefSeq" id="WP_275279432.1">
    <property type="nucleotide sequence ID" value="NZ_CP119108.1"/>
</dbReference>
<sequence>MFTVENFDDGSDMSIAVRNATTTWDGALASGTGTFGSTSSGALDDQEVTWVSRTEAPGGKTSPEELLAAAHSSCFSMALALTLGEHKITPTRLVVSAEVHLDPVEGVPTITTSNISVHGTVPGVDAAAFADLVDEAAKLCPVSRLFAGATISVDAHLDE</sequence>
<accession>A0ABY8C318</accession>
<dbReference type="InterPro" id="IPR019904">
    <property type="entry name" value="Peroxiredoxin_OsmC"/>
</dbReference>
<evidence type="ECO:0000313" key="1">
    <source>
        <dbReference type="EMBL" id="WEG10112.1"/>
    </source>
</evidence>
<name>A0ABY8C318_9MICO</name>
<dbReference type="EMBL" id="CP119108">
    <property type="protein sequence ID" value="WEG10112.1"/>
    <property type="molecule type" value="Genomic_DNA"/>
</dbReference>
<evidence type="ECO:0000313" key="2">
    <source>
        <dbReference type="Proteomes" id="UP001214553"/>
    </source>
</evidence>
<gene>
    <name evidence="1" type="ORF">PU630_06045</name>
</gene>
<dbReference type="Gene3D" id="3.30.300.20">
    <property type="match status" value="1"/>
</dbReference>